<evidence type="ECO:0000313" key="5">
    <source>
        <dbReference type="Proteomes" id="UP001355207"/>
    </source>
</evidence>
<feature type="compositionally biased region" description="Basic residues" evidence="2">
    <location>
        <begin position="104"/>
        <end position="118"/>
    </location>
</feature>
<dbReference type="Pfam" id="PF00076">
    <property type="entry name" value="RRM_1"/>
    <property type="match status" value="1"/>
</dbReference>
<dbReference type="InterPro" id="IPR012677">
    <property type="entry name" value="Nucleotide-bd_a/b_plait_sf"/>
</dbReference>
<dbReference type="GeneID" id="91092742"/>
<evidence type="ECO:0000256" key="1">
    <source>
        <dbReference type="PROSITE-ProRule" id="PRU00176"/>
    </source>
</evidence>
<dbReference type="Proteomes" id="UP001355207">
    <property type="component" value="Chromosome 2"/>
</dbReference>
<evidence type="ECO:0000259" key="3">
    <source>
        <dbReference type="PROSITE" id="PS50102"/>
    </source>
</evidence>
<feature type="compositionally biased region" description="Basic and acidic residues" evidence="2">
    <location>
        <begin position="92"/>
        <end position="103"/>
    </location>
</feature>
<dbReference type="InterPro" id="IPR000504">
    <property type="entry name" value="RRM_dom"/>
</dbReference>
<sequence>MLTILPSHSVLYVSGFADNLRARDLAYEFERYGRLIRCDIPALKTPTSSPFAFVEFRREDDAEDAYYDMHGRSIDGKKITVQWAKRPPSSQWRHDGDRSDKRRSPPPRRRSPSPRRRSPSPPPRRGRDSRDKYDDDDDDDIRDKSSKGRKDYDDEDKRRSRSPSRSRNGKDDRGRSASPPPKRRDSKEDDGDYKKGKSDRNGKDSSASPIKKTTNGDNNRDD</sequence>
<dbReference type="PROSITE" id="PS50102">
    <property type="entry name" value="RRM"/>
    <property type="match status" value="1"/>
</dbReference>
<protein>
    <recommendedName>
        <fullName evidence="3">RRM domain-containing protein</fullName>
    </recommendedName>
</protein>
<dbReference type="AlphaFoldDB" id="A0AAX4JQP1"/>
<feature type="compositionally biased region" description="Basic and acidic residues" evidence="2">
    <location>
        <begin position="182"/>
        <end position="203"/>
    </location>
</feature>
<organism evidence="4 5">
    <name type="scientific">Kwoniella dendrophila CBS 6074</name>
    <dbReference type="NCBI Taxonomy" id="1295534"/>
    <lineage>
        <taxon>Eukaryota</taxon>
        <taxon>Fungi</taxon>
        <taxon>Dikarya</taxon>
        <taxon>Basidiomycota</taxon>
        <taxon>Agaricomycotina</taxon>
        <taxon>Tremellomycetes</taxon>
        <taxon>Tremellales</taxon>
        <taxon>Cryptococcaceae</taxon>
        <taxon>Kwoniella</taxon>
    </lineage>
</organism>
<dbReference type="RefSeq" id="XP_066073947.1">
    <property type="nucleotide sequence ID" value="XM_066217850.1"/>
</dbReference>
<evidence type="ECO:0000313" key="4">
    <source>
        <dbReference type="EMBL" id="WWC87184.1"/>
    </source>
</evidence>
<dbReference type="InterPro" id="IPR035979">
    <property type="entry name" value="RBD_domain_sf"/>
</dbReference>
<dbReference type="PANTHER" id="PTHR48034">
    <property type="entry name" value="TRANSFORMER-2 SEX-DETERMINING PROTEIN-RELATED"/>
    <property type="match status" value="1"/>
</dbReference>
<reference evidence="4 5" key="1">
    <citation type="submission" date="2024-01" db="EMBL/GenBank/DDBJ databases">
        <title>Comparative genomics of Cryptococcus and Kwoniella reveals pathogenesis evolution and contrasting modes of karyotype evolution via chromosome fusion or intercentromeric recombination.</title>
        <authorList>
            <person name="Coelho M.A."/>
            <person name="David-Palma M."/>
            <person name="Shea T."/>
            <person name="Bowers K."/>
            <person name="McGinley-Smith S."/>
            <person name="Mohammad A.W."/>
            <person name="Gnirke A."/>
            <person name="Yurkov A.M."/>
            <person name="Nowrousian M."/>
            <person name="Sun S."/>
            <person name="Cuomo C.A."/>
            <person name="Heitman J."/>
        </authorList>
    </citation>
    <scope>NUCLEOTIDE SEQUENCE [LARGE SCALE GENOMIC DNA]</scope>
    <source>
        <strain evidence="4 5">CBS 6074</strain>
    </source>
</reference>
<feature type="compositionally biased region" description="Basic and acidic residues" evidence="2">
    <location>
        <begin position="141"/>
        <end position="158"/>
    </location>
</feature>
<gene>
    <name evidence="4" type="ORF">L201_002070</name>
</gene>
<feature type="domain" description="RRM" evidence="3">
    <location>
        <begin position="9"/>
        <end position="86"/>
    </location>
</feature>
<dbReference type="SUPFAM" id="SSF54928">
    <property type="entry name" value="RNA-binding domain, RBD"/>
    <property type="match status" value="1"/>
</dbReference>
<dbReference type="InterPro" id="IPR050441">
    <property type="entry name" value="RBM"/>
</dbReference>
<feature type="region of interest" description="Disordered" evidence="2">
    <location>
        <begin position="78"/>
        <end position="222"/>
    </location>
</feature>
<keyword evidence="5" id="KW-1185">Reference proteome</keyword>
<name>A0AAX4JQP1_9TREE</name>
<keyword evidence="1" id="KW-0694">RNA-binding</keyword>
<feature type="compositionally biased region" description="Polar residues" evidence="2">
    <location>
        <begin position="204"/>
        <end position="222"/>
    </location>
</feature>
<dbReference type="SMART" id="SM00360">
    <property type="entry name" value="RRM"/>
    <property type="match status" value="1"/>
</dbReference>
<dbReference type="GO" id="GO:0003723">
    <property type="term" value="F:RNA binding"/>
    <property type="evidence" value="ECO:0007669"/>
    <property type="project" value="UniProtKB-UniRule"/>
</dbReference>
<dbReference type="Gene3D" id="3.30.70.330">
    <property type="match status" value="1"/>
</dbReference>
<proteinExistence type="predicted"/>
<dbReference type="EMBL" id="CP144099">
    <property type="protein sequence ID" value="WWC87184.1"/>
    <property type="molecule type" value="Genomic_DNA"/>
</dbReference>
<accession>A0AAX4JQP1</accession>
<evidence type="ECO:0000256" key="2">
    <source>
        <dbReference type="SAM" id="MobiDB-lite"/>
    </source>
</evidence>